<comment type="caution">
    <text evidence="1">The sequence shown here is derived from an EMBL/GenBank/DDBJ whole genome shotgun (WGS) entry which is preliminary data.</text>
</comment>
<evidence type="ECO:0000313" key="1">
    <source>
        <dbReference type="EMBL" id="MBB5330440.1"/>
    </source>
</evidence>
<reference evidence="1 2" key="1">
    <citation type="submission" date="2020-08" db="EMBL/GenBank/DDBJ databases">
        <title>Genomic Encyclopedia of Type Strains, Phase IV (KMG-V): Genome sequencing to study the core and pangenomes of soil and plant-associated prokaryotes.</title>
        <authorList>
            <person name="Whitman W."/>
        </authorList>
    </citation>
    <scope>NUCLEOTIDE SEQUENCE [LARGE SCALE GENOMIC DNA]</scope>
    <source>
        <strain evidence="1 2">X5P2</strain>
    </source>
</reference>
<organism evidence="1 2">
    <name type="scientific">Tunturiibacter gelidiferens</name>
    <dbReference type="NCBI Taxonomy" id="3069689"/>
    <lineage>
        <taxon>Bacteria</taxon>
        <taxon>Pseudomonadati</taxon>
        <taxon>Acidobacteriota</taxon>
        <taxon>Terriglobia</taxon>
        <taxon>Terriglobales</taxon>
        <taxon>Acidobacteriaceae</taxon>
        <taxon>Tunturiibacter</taxon>
    </lineage>
</organism>
<keyword evidence="2" id="KW-1185">Reference proteome</keyword>
<proteinExistence type="predicted"/>
<dbReference type="EMBL" id="JACHEB010000010">
    <property type="protein sequence ID" value="MBB5330440.1"/>
    <property type="molecule type" value="Genomic_DNA"/>
</dbReference>
<name>A0A9X0QHH3_9BACT</name>
<protein>
    <submittedName>
        <fullName evidence="1">Uncharacterized protein</fullName>
    </submittedName>
</protein>
<sequence>MLLTLTIDSRGRDRRLDTSWLEERFGVPIRFLIHVFGRSLYANSSQLIGVTTPNVKNRTLSNFDHSFETANGRRGLNEPLRSFPAACQV</sequence>
<gene>
    <name evidence="1" type="ORF">HDF14_004075</name>
</gene>
<dbReference type="AlphaFoldDB" id="A0A9X0QHH3"/>
<dbReference type="Proteomes" id="UP000535182">
    <property type="component" value="Unassembled WGS sequence"/>
</dbReference>
<accession>A0A9X0QHH3</accession>
<evidence type="ECO:0000313" key="2">
    <source>
        <dbReference type="Proteomes" id="UP000535182"/>
    </source>
</evidence>